<organism evidence="3 4">
    <name type="scientific">Parabacteroides faecalis</name>
    <dbReference type="NCBI Taxonomy" id="2924040"/>
    <lineage>
        <taxon>Bacteria</taxon>
        <taxon>Pseudomonadati</taxon>
        <taxon>Bacteroidota</taxon>
        <taxon>Bacteroidia</taxon>
        <taxon>Bacteroidales</taxon>
        <taxon>Tannerellaceae</taxon>
        <taxon>Parabacteroides</taxon>
    </lineage>
</organism>
<dbReference type="EMBL" id="JAKZMM010000034">
    <property type="protein sequence ID" value="MCJ2381464.1"/>
    <property type="molecule type" value="Genomic_DNA"/>
</dbReference>
<sequence length="397" mass="45431">MEKIRIVICLIILLWNTPGFCSAQGSTQLKVGAERIEVVTRLLKDKRVGLVVNQTSCLGEQQQHLLDVLLERGIDVRCVFAPEHGFRGTADAGEKVKDSKDIKTGIPIASIYGKHKSPTASQLKDIDVVVFDIQDVGTRFYTYISTMHYVMESCAENKKQFIVLDRPNPNDFVDGPIRQDKFKSFVGVDPIPLLHGLTVGELAWMINEEGWLKTGKKSCNLHIVKVENWKHGDPYWLPIKPSPNLPNDQAIRLYPSLCFFEATPFSIGRGTYHPFQMIGYPDEKYGDYTFTPVSLPGFDTNPLQKDKLCYGINLQEYPFEGGLTLRFVLDFYQKTGKNTDFFFSRAKWFDLLAGTDKLRQQIIDGLTEEEIKASWQEELKAYKEMRKKYLLYPDYNE</sequence>
<name>A0ABT0C360_9BACT</name>
<protein>
    <submittedName>
        <fullName evidence="3">DUF1343 domain-containing protein</fullName>
    </submittedName>
</protein>
<reference evidence="3 4" key="1">
    <citation type="submission" date="2022-03" db="EMBL/GenBank/DDBJ databases">
        <title>Parabacteroides sp. nov. isolated from swine feces.</title>
        <authorList>
            <person name="Bak J.E."/>
        </authorList>
    </citation>
    <scope>NUCLEOTIDE SEQUENCE [LARGE SCALE GENOMIC DNA]</scope>
    <source>
        <strain evidence="3 4">AGMB00274</strain>
    </source>
</reference>
<dbReference type="Proteomes" id="UP001165444">
    <property type="component" value="Unassembled WGS sequence"/>
</dbReference>
<dbReference type="Pfam" id="PF07075">
    <property type="entry name" value="NamZ_N"/>
    <property type="match status" value="1"/>
</dbReference>
<dbReference type="Pfam" id="PF20732">
    <property type="entry name" value="NamZ_C"/>
    <property type="match status" value="1"/>
</dbReference>
<evidence type="ECO:0000313" key="4">
    <source>
        <dbReference type="Proteomes" id="UP001165444"/>
    </source>
</evidence>
<dbReference type="RefSeq" id="WP_243325824.1">
    <property type="nucleotide sequence ID" value="NZ_JAKZMM010000034.1"/>
</dbReference>
<dbReference type="InterPro" id="IPR008302">
    <property type="entry name" value="NamZ"/>
</dbReference>
<dbReference type="PIRSF" id="PIRSF016719">
    <property type="entry name" value="UCP016719"/>
    <property type="match status" value="1"/>
</dbReference>
<evidence type="ECO:0000259" key="1">
    <source>
        <dbReference type="Pfam" id="PF07075"/>
    </source>
</evidence>
<keyword evidence="4" id="KW-1185">Reference proteome</keyword>
<feature type="domain" description="Peptidoglycan beta-N-acetylmuramidase NamZ C-terminal" evidence="2">
    <location>
        <begin position="253"/>
        <end position="392"/>
    </location>
</feature>
<gene>
    <name evidence="3" type="ORF">MUN53_12740</name>
</gene>
<evidence type="ECO:0000313" key="3">
    <source>
        <dbReference type="EMBL" id="MCJ2381464.1"/>
    </source>
</evidence>
<dbReference type="InterPro" id="IPR048502">
    <property type="entry name" value="NamZ_N"/>
</dbReference>
<evidence type="ECO:0000259" key="2">
    <source>
        <dbReference type="Pfam" id="PF20732"/>
    </source>
</evidence>
<dbReference type="PANTHER" id="PTHR42915:SF1">
    <property type="entry name" value="PEPTIDOGLYCAN BETA-N-ACETYLMURAMIDASE NAMZ"/>
    <property type="match status" value="1"/>
</dbReference>
<accession>A0ABT0C360</accession>
<dbReference type="PANTHER" id="PTHR42915">
    <property type="entry name" value="HYPOTHETICAL 460 KDA PROTEIN IN FEUA-SIGW INTERGENIC REGION [PRECURSOR]"/>
    <property type="match status" value="1"/>
</dbReference>
<proteinExistence type="predicted"/>
<comment type="caution">
    <text evidence="3">The sequence shown here is derived from an EMBL/GenBank/DDBJ whole genome shotgun (WGS) entry which is preliminary data.</text>
</comment>
<feature type="domain" description="Peptidoglycan beta-N-acetylmuramidase NamZ N-terminal" evidence="1">
    <location>
        <begin position="48"/>
        <end position="248"/>
    </location>
</feature>
<dbReference type="Gene3D" id="3.40.50.12170">
    <property type="entry name" value="Uncharacterised protein PF07075, DUF1343"/>
    <property type="match status" value="1"/>
</dbReference>
<dbReference type="Gene3D" id="3.90.1150.140">
    <property type="match status" value="1"/>
</dbReference>
<dbReference type="InterPro" id="IPR048503">
    <property type="entry name" value="NamZ_C"/>
</dbReference>